<comment type="subcellular location">
    <subcellularLocation>
        <location evidence="2">Secreted</location>
    </subcellularLocation>
</comment>
<dbReference type="PROSITE" id="PS00775">
    <property type="entry name" value="GLYCOSYL_HYDROL_F3"/>
    <property type="match status" value="1"/>
</dbReference>
<dbReference type="EMBL" id="KN714673">
    <property type="protein sequence ID" value="KUI54302.1"/>
    <property type="molecule type" value="Genomic_DNA"/>
</dbReference>
<keyword evidence="17" id="KW-1185">Reference proteome</keyword>
<dbReference type="InterPro" id="IPR017853">
    <property type="entry name" value="GH"/>
</dbReference>
<feature type="domain" description="Fibronectin type III-like" evidence="15">
    <location>
        <begin position="690"/>
        <end position="759"/>
    </location>
</feature>
<gene>
    <name evidence="16" type="ORF">VP1G_01786</name>
</gene>
<evidence type="ECO:0000256" key="6">
    <source>
        <dbReference type="ARBA" id="ARBA00022729"/>
    </source>
</evidence>
<keyword evidence="9" id="KW-0325">Glycoprotein</keyword>
<dbReference type="FunFam" id="3.20.20.300:FF:000002">
    <property type="entry name" value="Probable beta-glucosidase"/>
    <property type="match status" value="1"/>
</dbReference>
<keyword evidence="8" id="KW-0136">Cellulose degradation</keyword>
<dbReference type="FunFam" id="2.60.40.10:FF:000757">
    <property type="entry name" value="Beta-glucosidase G"/>
    <property type="match status" value="1"/>
</dbReference>
<dbReference type="Proteomes" id="UP000078576">
    <property type="component" value="Unassembled WGS sequence"/>
</dbReference>
<dbReference type="InterPro" id="IPR013783">
    <property type="entry name" value="Ig-like_fold"/>
</dbReference>
<dbReference type="GO" id="GO:0008422">
    <property type="term" value="F:beta-glucosidase activity"/>
    <property type="evidence" value="ECO:0007669"/>
    <property type="project" value="UniProtKB-EC"/>
</dbReference>
<name>A0A194URH5_CYTMA</name>
<dbReference type="InterPro" id="IPR036962">
    <property type="entry name" value="Glyco_hydro_3_N_sf"/>
</dbReference>
<dbReference type="SUPFAM" id="SSF52279">
    <property type="entry name" value="Beta-D-glucan exohydrolase, C-terminal domain"/>
    <property type="match status" value="1"/>
</dbReference>
<dbReference type="SMART" id="SM01217">
    <property type="entry name" value="Fn3_like"/>
    <property type="match status" value="1"/>
</dbReference>
<evidence type="ECO:0000259" key="15">
    <source>
        <dbReference type="SMART" id="SM01217"/>
    </source>
</evidence>
<keyword evidence="6 14" id="KW-0732">Signal</keyword>
<proteinExistence type="inferred from homology"/>
<keyword evidence="7 13" id="KW-0378">Hydrolase</keyword>
<dbReference type="InterPro" id="IPR019800">
    <property type="entry name" value="Glyco_hydro_3_AS"/>
</dbReference>
<feature type="chain" id="PRO_5008265774" description="beta-glucosidase" evidence="14">
    <location>
        <begin position="19"/>
        <end position="770"/>
    </location>
</feature>
<evidence type="ECO:0000256" key="14">
    <source>
        <dbReference type="SAM" id="SignalP"/>
    </source>
</evidence>
<evidence type="ECO:0000256" key="1">
    <source>
        <dbReference type="ARBA" id="ARBA00000448"/>
    </source>
</evidence>
<dbReference type="InterPro" id="IPR026891">
    <property type="entry name" value="Fn3-like"/>
</dbReference>
<evidence type="ECO:0000256" key="5">
    <source>
        <dbReference type="ARBA" id="ARBA00022525"/>
    </source>
</evidence>
<dbReference type="InterPro" id="IPR050288">
    <property type="entry name" value="Cellulose_deg_GH3"/>
</dbReference>
<dbReference type="SUPFAM" id="SSF51445">
    <property type="entry name" value="(Trans)glycosidases"/>
    <property type="match status" value="1"/>
</dbReference>
<feature type="signal peptide" evidence="14">
    <location>
        <begin position="1"/>
        <end position="18"/>
    </location>
</feature>
<dbReference type="InterPro" id="IPR036881">
    <property type="entry name" value="Glyco_hydro_3_C_sf"/>
</dbReference>
<dbReference type="Pfam" id="PF14310">
    <property type="entry name" value="Fn3-like"/>
    <property type="match status" value="1"/>
</dbReference>
<accession>A0A194URH5</accession>
<dbReference type="Gene3D" id="2.60.40.10">
    <property type="entry name" value="Immunoglobulins"/>
    <property type="match status" value="1"/>
</dbReference>
<dbReference type="Pfam" id="PF00933">
    <property type="entry name" value="Glyco_hydro_3"/>
    <property type="match status" value="1"/>
</dbReference>
<evidence type="ECO:0000256" key="11">
    <source>
        <dbReference type="ARBA" id="ARBA00023295"/>
    </source>
</evidence>
<keyword evidence="12 13" id="KW-0624">Polysaccharide degradation</keyword>
<evidence type="ECO:0000256" key="3">
    <source>
        <dbReference type="ARBA" id="ARBA00004987"/>
    </source>
</evidence>
<evidence type="ECO:0000256" key="13">
    <source>
        <dbReference type="RuleBase" id="RU361161"/>
    </source>
</evidence>
<dbReference type="STRING" id="694573.A0A194URH5"/>
<comment type="similarity">
    <text evidence="4 13">Belongs to the glycosyl hydrolase 3 family.</text>
</comment>
<dbReference type="GO" id="GO:0005576">
    <property type="term" value="C:extracellular region"/>
    <property type="evidence" value="ECO:0007669"/>
    <property type="project" value="UniProtKB-SubCell"/>
</dbReference>
<dbReference type="AlphaFoldDB" id="A0A194URH5"/>
<evidence type="ECO:0000256" key="9">
    <source>
        <dbReference type="ARBA" id="ARBA00023180"/>
    </source>
</evidence>
<dbReference type="PANTHER" id="PTHR42715:SF5">
    <property type="entry name" value="BETA-GLUCOSIDASE M-RELATED"/>
    <property type="match status" value="1"/>
</dbReference>
<comment type="catalytic activity">
    <reaction evidence="1 13">
        <text>Hydrolysis of terminal, non-reducing beta-D-glucosyl residues with release of beta-D-glucose.</text>
        <dbReference type="EC" id="3.2.1.21"/>
    </reaction>
</comment>
<dbReference type="PANTHER" id="PTHR42715">
    <property type="entry name" value="BETA-GLUCOSIDASE"/>
    <property type="match status" value="1"/>
</dbReference>
<evidence type="ECO:0000256" key="10">
    <source>
        <dbReference type="ARBA" id="ARBA00023277"/>
    </source>
</evidence>
<dbReference type="Pfam" id="PF01915">
    <property type="entry name" value="Glyco_hydro_3_C"/>
    <property type="match status" value="1"/>
</dbReference>
<organism evidence="16 17">
    <name type="scientific">Cytospora mali</name>
    <name type="common">Apple Valsa canker fungus</name>
    <name type="synonym">Valsa mali</name>
    <dbReference type="NCBI Taxonomy" id="578113"/>
    <lineage>
        <taxon>Eukaryota</taxon>
        <taxon>Fungi</taxon>
        <taxon>Dikarya</taxon>
        <taxon>Ascomycota</taxon>
        <taxon>Pezizomycotina</taxon>
        <taxon>Sordariomycetes</taxon>
        <taxon>Sordariomycetidae</taxon>
        <taxon>Diaporthales</taxon>
        <taxon>Cytosporaceae</taxon>
        <taxon>Cytospora</taxon>
    </lineage>
</organism>
<comment type="pathway">
    <text evidence="3 13">Glycan metabolism; cellulose degradation.</text>
</comment>
<sequence length="770" mass="83906">MKATIALVALLKAGLVASQTNDTWPPSELPLYGLSPPVYPSPIGQGTSNAGWASAYKRARALVSQMTLDEKNNLTQGFKGSCVGATGTVERLGVPSLCFADAPDGIRGQEFVSSFPAGIHVASTFDKNLMYDYGRALGQQYYAKGVNVILGPCAGPMGRMARGGRNWEGLSADPYLAGIGMGAITKGIQDQGVIATPKHYLFNEQEYRRFKGHAGESLSSNVDDRTLHELYGFPFMDALHAGAGAVLCGYNAANYSYVCQNSKLLNGILKTELGFEGFIVSDWYAQNTGIAGANAGLDVVMPVSAYWGYNLTDAVKNGSVDATRLDDMATRVLASFYYLRQENTYPSPAIYTNAQKHFPVNAQAWDHAGLIHEIGAAGTVLVKNVNGTLPLKNPKFLNIYGYDATTKAVPWENYARFGGGYEVNFNWTTFNGTLIVGGGSGSNTPPYVYDPFMALTDKIRENRGTLRWDFWSENPSPAFVNAEHCLVFINAYASESYDRVTLKDEFSDNLVKNTAANCSSTIVIIHNAGIRVVDEWIDNPNVTAVIFAGLPGQEAGSSIVSVLYGDVNPSGRLPYTVAKNESDYGHLLNSTVSADWFPGDNFTEGLFIDYRLFDKEGIEPQFEFGFGLSYTTFEYEDLSTALVGKTDNETFSEYPDPDIAIIQGGHPELWDVLAVVKCVISNSGEVDGTEVPQLYIGIPYDDTPAKQLRGFQRIGPLAPLQSGQAVFELTRRDLSIWDVVAQQWKLNKGEYQVFVGASSRDFKLNGTFTI</sequence>
<evidence type="ECO:0000256" key="7">
    <source>
        <dbReference type="ARBA" id="ARBA00022801"/>
    </source>
</evidence>
<evidence type="ECO:0000313" key="17">
    <source>
        <dbReference type="Proteomes" id="UP000078576"/>
    </source>
</evidence>
<dbReference type="Gene3D" id="3.40.50.1700">
    <property type="entry name" value="Glycoside hydrolase family 3 C-terminal domain"/>
    <property type="match status" value="1"/>
</dbReference>
<keyword evidence="11 13" id="KW-0326">Glycosidase</keyword>
<dbReference type="UniPathway" id="UPA00696"/>
<keyword evidence="5" id="KW-0964">Secreted</keyword>
<dbReference type="OrthoDB" id="416222at2759"/>
<dbReference type="EC" id="3.2.1.21" evidence="13"/>
<dbReference type="GO" id="GO:0030245">
    <property type="term" value="P:cellulose catabolic process"/>
    <property type="evidence" value="ECO:0007669"/>
    <property type="project" value="UniProtKB-UniPathway"/>
</dbReference>
<evidence type="ECO:0000256" key="4">
    <source>
        <dbReference type="ARBA" id="ARBA00005336"/>
    </source>
</evidence>
<protein>
    <recommendedName>
        <fullName evidence="13">beta-glucosidase</fullName>
        <ecNumber evidence="13">3.2.1.21</ecNumber>
    </recommendedName>
</protein>
<evidence type="ECO:0000256" key="12">
    <source>
        <dbReference type="ARBA" id="ARBA00023326"/>
    </source>
</evidence>
<dbReference type="Gene3D" id="3.20.20.300">
    <property type="entry name" value="Glycoside hydrolase, family 3, N-terminal domain"/>
    <property type="match status" value="1"/>
</dbReference>
<reference evidence="17" key="1">
    <citation type="submission" date="2014-12" db="EMBL/GenBank/DDBJ databases">
        <title>Genome Sequence of Valsa Canker Pathogens Uncovers a Specific Adaption of Colonization on Woody Bark.</title>
        <authorList>
            <person name="Yin Z."/>
            <person name="Liu H."/>
            <person name="Gao X."/>
            <person name="Li Z."/>
            <person name="Song N."/>
            <person name="Ke X."/>
            <person name="Dai Q."/>
            <person name="Wu Y."/>
            <person name="Sun Y."/>
            <person name="Xu J.-R."/>
            <person name="Kang Z.K."/>
            <person name="Wang L."/>
            <person name="Huang L."/>
        </authorList>
    </citation>
    <scope>NUCLEOTIDE SEQUENCE [LARGE SCALE GENOMIC DNA]</scope>
    <source>
        <strain evidence="17">SXYL134</strain>
    </source>
</reference>
<evidence type="ECO:0000313" key="16">
    <source>
        <dbReference type="EMBL" id="KUI54302.1"/>
    </source>
</evidence>
<evidence type="ECO:0000256" key="2">
    <source>
        <dbReference type="ARBA" id="ARBA00004613"/>
    </source>
</evidence>
<evidence type="ECO:0000256" key="8">
    <source>
        <dbReference type="ARBA" id="ARBA00023001"/>
    </source>
</evidence>
<dbReference type="InterPro" id="IPR001764">
    <property type="entry name" value="Glyco_hydro_3_N"/>
</dbReference>
<dbReference type="InterPro" id="IPR002772">
    <property type="entry name" value="Glyco_hydro_3_C"/>
</dbReference>
<dbReference type="PRINTS" id="PR00133">
    <property type="entry name" value="GLHYDRLASE3"/>
</dbReference>
<keyword evidence="10 13" id="KW-0119">Carbohydrate metabolism</keyword>